<dbReference type="RefSeq" id="WP_073028483.1">
    <property type="nucleotide sequence ID" value="NZ_FQXJ01000004.1"/>
</dbReference>
<dbReference type="InterPro" id="IPR036977">
    <property type="entry name" value="DNA_primase_Znf_CHC2"/>
</dbReference>
<dbReference type="AlphaFoldDB" id="A0A1M5V087"/>
<organism evidence="3 4">
    <name type="scientific">Desulfosporosinus lacus DSM 15449</name>
    <dbReference type="NCBI Taxonomy" id="1121420"/>
    <lineage>
        <taxon>Bacteria</taxon>
        <taxon>Bacillati</taxon>
        <taxon>Bacillota</taxon>
        <taxon>Clostridia</taxon>
        <taxon>Eubacteriales</taxon>
        <taxon>Desulfitobacteriaceae</taxon>
        <taxon>Desulfosporosinus</taxon>
    </lineage>
</organism>
<dbReference type="Gene3D" id="3.90.580.10">
    <property type="entry name" value="Zinc finger, CHC2-type domain"/>
    <property type="match status" value="1"/>
</dbReference>
<name>A0A1M5V087_9FIRM</name>
<dbReference type="Pfam" id="PF13154">
    <property type="entry name" value="DUF3991"/>
    <property type="match status" value="1"/>
</dbReference>
<evidence type="ECO:0000259" key="1">
    <source>
        <dbReference type="Pfam" id="PF01807"/>
    </source>
</evidence>
<dbReference type="GO" id="GO:0003677">
    <property type="term" value="F:DNA binding"/>
    <property type="evidence" value="ECO:0007669"/>
    <property type="project" value="InterPro"/>
</dbReference>
<dbReference type="GO" id="GO:0006260">
    <property type="term" value="P:DNA replication"/>
    <property type="evidence" value="ECO:0007669"/>
    <property type="project" value="InterPro"/>
</dbReference>
<dbReference type="InterPro" id="IPR025054">
    <property type="entry name" value="DUF3991"/>
</dbReference>
<dbReference type="Proteomes" id="UP000183954">
    <property type="component" value="Unassembled WGS sequence"/>
</dbReference>
<dbReference type="GO" id="GO:0003899">
    <property type="term" value="F:DNA-directed RNA polymerase activity"/>
    <property type="evidence" value="ECO:0007669"/>
    <property type="project" value="InterPro"/>
</dbReference>
<accession>A0A1M5V087</accession>
<dbReference type="OrthoDB" id="9802530at2"/>
<feature type="domain" description="DUF3991" evidence="2">
    <location>
        <begin position="130"/>
        <end position="210"/>
    </location>
</feature>
<keyword evidence="4" id="KW-1185">Reference proteome</keyword>
<feature type="domain" description="Zinc finger CHC2-type" evidence="1">
    <location>
        <begin position="42"/>
        <end position="91"/>
    </location>
</feature>
<dbReference type="STRING" id="1121420.SAMN02746098_01143"/>
<evidence type="ECO:0000259" key="2">
    <source>
        <dbReference type="Pfam" id="PF13154"/>
    </source>
</evidence>
<dbReference type="EMBL" id="FQXJ01000004">
    <property type="protein sequence ID" value="SHH68639.1"/>
    <property type="molecule type" value="Genomic_DNA"/>
</dbReference>
<dbReference type="InterPro" id="IPR002694">
    <property type="entry name" value="Znf_CHC2"/>
</dbReference>
<dbReference type="Pfam" id="PF01807">
    <property type="entry name" value="Zn_ribbon_DnaG"/>
    <property type="match status" value="1"/>
</dbReference>
<gene>
    <name evidence="3" type="ORF">SAMN02746098_01143</name>
</gene>
<dbReference type="SUPFAM" id="SSF57783">
    <property type="entry name" value="Zinc beta-ribbon"/>
    <property type="match status" value="1"/>
</dbReference>
<protein>
    <submittedName>
        <fullName evidence="3">CHC2 zinc finger</fullName>
    </submittedName>
</protein>
<dbReference type="GO" id="GO:0008270">
    <property type="term" value="F:zinc ion binding"/>
    <property type="evidence" value="ECO:0007669"/>
    <property type="project" value="InterPro"/>
</dbReference>
<proteinExistence type="predicted"/>
<sequence>MATATSSRLRFTDEQLKQANSVNLLELAQQYGYELEDTESKAFHAKHSGGLFFYKDSNTFKHFGSDTKGGAINFIMMQENTSFVDAVKRLLGSSYEPAREAAPRKFVPPPEKKELIPPKKAHNFKRAYWYLVECRGIDPSIVSALMNEKKLYQGTYYSKETEKYESVCAFIGYDETGKARYCAMRGADPDSAIKQDKSGSDKSIPFHMVGRSNKVYVLESPIDTASHATLAMLHGIDWRQDHRITTGCLSDKALQWFLKHHPEITDICWGYDNDVNGRKPVPITQTEYAAAVTASDDSVFIVEATGKSMKHIPYNWGQMAALENARKYKGLGYRVSIHTPDDDFNADLVAFRKRSATREPETMPELGAVDEYELEV</sequence>
<reference evidence="4" key="1">
    <citation type="submission" date="2016-11" db="EMBL/GenBank/DDBJ databases">
        <authorList>
            <person name="Varghese N."/>
            <person name="Submissions S."/>
        </authorList>
    </citation>
    <scope>NUCLEOTIDE SEQUENCE [LARGE SCALE GENOMIC DNA]</scope>
    <source>
        <strain evidence="4">DSM 15449</strain>
    </source>
</reference>
<evidence type="ECO:0000313" key="4">
    <source>
        <dbReference type="Proteomes" id="UP000183954"/>
    </source>
</evidence>
<evidence type="ECO:0000313" key="3">
    <source>
        <dbReference type="EMBL" id="SHH68639.1"/>
    </source>
</evidence>